<comment type="similarity">
    <text evidence="1">Belongs to the ABC transporter superfamily.</text>
</comment>
<protein>
    <submittedName>
        <fullName evidence="6">ABC transporter ATP-binding protein</fullName>
    </submittedName>
</protein>
<dbReference type="Pfam" id="PF08402">
    <property type="entry name" value="TOBE_2"/>
    <property type="match status" value="1"/>
</dbReference>
<dbReference type="InterPro" id="IPR027417">
    <property type="entry name" value="P-loop_NTPase"/>
</dbReference>
<evidence type="ECO:0000313" key="6">
    <source>
        <dbReference type="EMBL" id="RDJ29759.1"/>
    </source>
</evidence>
<dbReference type="PANTHER" id="PTHR42781">
    <property type="entry name" value="SPERMIDINE/PUTRESCINE IMPORT ATP-BINDING PROTEIN POTA"/>
    <property type="match status" value="1"/>
</dbReference>
<keyword evidence="2" id="KW-0813">Transport</keyword>
<dbReference type="SUPFAM" id="SSF52540">
    <property type="entry name" value="P-loop containing nucleoside triphosphate hydrolases"/>
    <property type="match status" value="1"/>
</dbReference>
<dbReference type="InterPro" id="IPR050093">
    <property type="entry name" value="ABC_SmlMolc_Importer"/>
</dbReference>
<dbReference type="Pfam" id="PF00005">
    <property type="entry name" value="ABC_tran"/>
    <property type="match status" value="1"/>
</dbReference>
<dbReference type="OrthoDB" id="9802264at2"/>
<dbReference type="InterPro" id="IPR003593">
    <property type="entry name" value="AAA+_ATPase"/>
</dbReference>
<dbReference type="SUPFAM" id="SSF50331">
    <property type="entry name" value="MOP-like"/>
    <property type="match status" value="1"/>
</dbReference>
<dbReference type="FunFam" id="3.40.50.300:FF:000425">
    <property type="entry name" value="Probable ABC transporter, ATP-binding subunit"/>
    <property type="match status" value="1"/>
</dbReference>
<comment type="caution">
    <text evidence="6">The sequence shown here is derived from an EMBL/GenBank/DDBJ whole genome shotgun (WGS) entry which is preliminary data.</text>
</comment>
<evidence type="ECO:0000256" key="1">
    <source>
        <dbReference type="ARBA" id="ARBA00005417"/>
    </source>
</evidence>
<keyword evidence="7" id="KW-1185">Reference proteome</keyword>
<name>A0A370LD39_9HYPH</name>
<organism evidence="6 7">
    <name type="scientific">Bosea caraganae</name>
    <dbReference type="NCBI Taxonomy" id="2763117"/>
    <lineage>
        <taxon>Bacteria</taxon>
        <taxon>Pseudomonadati</taxon>
        <taxon>Pseudomonadota</taxon>
        <taxon>Alphaproteobacteria</taxon>
        <taxon>Hyphomicrobiales</taxon>
        <taxon>Boseaceae</taxon>
        <taxon>Bosea</taxon>
    </lineage>
</organism>
<dbReference type="RefSeq" id="WP_114827872.1">
    <property type="nucleotide sequence ID" value="NZ_QQTO01000019.1"/>
</dbReference>
<dbReference type="InterPro" id="IPR008995">
    <property type="entry name" value="Mo/tungstate-bd_C_term_dom"/>
</dbReference>
<dbReference type="InterPro" id="IPR017871">
    <property type="entry name" value="ABC_transporter-like_CS"/>
</dbReference>
<feature type="domain" description="ABC transporter" evidence="5">
    <location>
        <begin position="18"/>
        <end position="248"/>
    </location>
</feature>
<dbReference type="GO" id="GO:0016887">
    <property type="term" value="F:ATP hydrolysis activity"/>
    <property type="evidence" value="ECO:0007669"/>
    <property type="project" value="InterPro"/>
</dbReference>
<evidence type="ECO:0000259" key="5">
    <source>
        <dbReference type="PROSITE" id="PS50893"/>
    </source>
</evidence>
<dbReference type="GO" id="GO:0022857">
    <property type="term" value="F:transmembrane transporter activity"/>
    <property type="evidence" value="ECO:0007669"/>
    <property type="project" value="InterPro"/>
</dbReference>
<dbReference type="PANTHER" id="PTHR42781:SF4">
    <property type="entry name" value="SPERMIDINE_PUTRESCINE IMPORT ATP-BINDING PROTEIN POTA"/>
    <property type="match status" value="1"/>
</dbReference>
<dbReference type="Proteomes" id="UP000255207">
    <property type="component" value="Unassembled WGS sequence"/>
</dbReference>
<evidence type="ECO:0000313" key="7">
    <source>
        <dbReference type="Proteomes" id="UP000255207"/>
    </source>
</evidence>
<dbReference type="PROSITE" id="PS00211">
    <property type="entry name" value="ABC_TRANSPORTER_1"/>
    <property type="match status" value="1"/>
</dbReference>
<accession>A0A370LD39</accession>
<dbReference type="AlphaFoldDB" id="A0A370LD39"/>
<reference evidence="7" key="1">
    <citation type="submission" date="2018-07" db="EMBL/GenBank/DDBJ databases">
        <authorList>
            <person name="Safronova V.I."/>
            <person name="Chirak E.R."/>
            <person name="Sazanova A.L."/>
        </authorList>
    </citation>
    <scope>NUCLEOTIDE SEQUENCE [LARGE SCALE GENOMIC DNA]</scope>
    <source>
        <strain evidence="7">RCAM04685</strain>
    </source>
</reference>
<keyword evidence="3" id="KW-0547">Nucleotide-binding</keyword>
<sequence>MSLEQTSSRTAAAEPASVSVEGLRIGYGALEVVKGLDLRVAQGEIITLLGPSGCGKTTTLRAIAGFVSPSHGAIRLHGRDVTDIAPNKRNIGLVFQGYALFPHMSVFDNVAYGLRMRKVPAPEIRERVERALKLVKLERFAERRPRELSGGQQQRVAIARAVVIEPAVLLLDEPLSNLDAKLRHEMRVELRRLLKEMGIASIFVTHDQEEAIVLSDRVVLMNEGRIEQEGTPQTMYNRPGSLFAAAFLGQANFLRGTVASLGADGTAIIDIDGDRFQAQACGGLKAGAPATLVVKCERLRLDRSGRSQAQCTFEAANFLGPSVQLQCSFKGQRLVGLLPASTEGGAMLEPGAPVTLSWGEADGLIFPRAD</sequence>
<evidence type="ECO:0000256" key="3">
    <source>
        <dbReference type="ARBA" id="ARBA00022741"/>
    </source>
</evidence>
<gene>
    <name evidence="6" type="ORF">DWE98_04315</name>
</gene>
<dbReference type="SMART" id="SM00382">
    <property type="entry name" value="AAA"/>
    <property type="match status" value="1"/>
</dbReference>
<dbReference type="GO" id="GO:0043190">
    <property type="term" value="C:ATP-binding cassette (ABC) transporter complex"/>
    <property type="evidence" value="ECO:0007669"/>
    <property type="project" value="InterPro"/>
</dbReference>
<dbReference type="InterPro" id="IPR013611">
    <property type="entry name" value="Transp-assoc_OB_typ2"/>
</dbReference>
<dbReference type="InterPro" id="IPR003439">
    <property type="entry name" value="ABC_transporter-like_ATP-bd"/>
</dbReference>
<dbReference type="EMBL" id="QQTP01000001">
    <property type="protein sequence ID" value="RDJ29759.1"/>
    <property type="molecule type" value="Genomic_DNA"/>
</dbReference>
<keyword evidence="4 6" id="KW-0067">ATP-binding</keyword>
<proteinExistence type="inferred from homology"/>
<dbReference type="GO" id="GO:0005524">
    <property type="term" value="F:ATP binding"/>
    <property type="evidence" value="ECO:0007669"/>
    <property type="project" value="UniProtKB-KW"/>
</dbReference>
<evidence type="ECO:0000256" key="2">
    <source>
        <dbReference type="ARBA" id="ARBA00022448"/>
    </source>
</evidence>
<dbReference type="Gene3D" id="3.40.50.300">
    <property type="entry name" value="P-loop containing nucleotide triphosphate hydrolases"/>
    <property type="match status" value="1"/>
</dbReference>
<evidence type="ECO:0000256" key="4">
    <source>
        <dbReference type="ARBA" id="ARBA00022840"/>
    </source>
</evidence>
<dbReference type="GO" id="GO:0015697">
    <property type="term" value="P:quaternary ammonium group transport"/>
    <property type="evidence" value="ECO:0007669"/>
    <property type="project" value="UniProtKB-ARBA"/>
</dbReference>
<dbReference type="PROSITE" id="PS50893">
    <property type="entry name" value="ABC_TRANSPORTER_2"/>
    <property type="match status" value="1"/>
</dbReference>